<dbReference type="SUPFAM" id="SSF52266">
    <property type="entry name" value="SGNH hydrolase"/>
    <property type="match status" value="1"/>
</dbReference>
<feature type="active site" evidence="1">
    <location>
        <position position="260"/>
    </location>
</feature>
<dbReference type="Gene3D" id="3.40.50.1110">
    <property type="entry name" value="SGNH hydrolase"/>
    <property type="match status" value="1"/>
</dbReference>
<sequence>MCGVLALAALTGCGSGSEQEEPEALEYVALGDSFTAGPFIPPADPAGGCLRSGSNYPSLVAAARDDVELTDVSCSGAGTVHLTTPQTIGADIHAPQLDALDADTDLVTVSIGGNDDQIAGSLLGVCQQLAVADPTGAPCATAEASGGDPVSTRLARLNTRLVDAFAAVRERAPEARVVVVGYPQIVPSEGGCGDLPLGLGDRAWAYRLNQGLTLTVQDAAAKAGLEYVDTWAASAGHDICSTDPWINGRTTDEGAAMAYHPFRAYEQAVADLLLELL</sequence>
<dbReference type="InterPro" id="IPR037460">
    <property type="entry name" value="SEST-like"/>
</dbReference>
<keyword evidence="2" id="KW-1015">Disulfide bond</keyword>
<keyword evidence="4" id="KW-0378">Hydrolase</keyword>
<feature type="disulfide bond" evidence="2">
    <location>
        <begin position="192"/>
        <end position="240"/>
    </location>
</feature>
<gene>
    <name evidence="4" type="ORF">SAMN05421872_10220</name>
</gene>
<organism evidence="4 5">
    <name type="scientific">Nocardioides lianchengensis</name>
    <dbReference type="NCBI Taxonomy" id="1045774"/>
    <lineage>
        <taxon>Bacteria</taxon>
        <taxon>Bacillati</taxon>
        <taxon>Actinomycetota</taxon>
        <taxon>Actinomycetes</taxon>
        <taxon>Propionibacteriales</taxon>
        <taxon>Nocardioidaceae</taxon>
        <taxon>Nocardioides</taxon>
    </lineage>
</organism>
<protein>
    <submittedName>
        <fullName evidence="4">GDSL-like Lipase/Acylhydrolase family protein</fullName>
    </submittedName>
</protein>
<dbReference type="STRING" id="1045774.SAMN05421872_10220"/>
<feature type="active site" description="Nucleophile" evidence="1">
    <location>
        <position position="33"/>
    </location>
</feature>
<reference evidence="5" key="1">
    <citation type="submission" date="2016-10" db="EMBL/GenBank/DDBJ databases">
        <authorList>
            <person name="Varghese N."/>
            <person name="Submissions S."/>
        </authorList>
    </citation>
    <scope>NUCLEOTIDE SEQUENCE [LARGE SCALE GENOMIC DNA]</scope>
    <source>
        <strain evidence="5">CGMCC 4.6858</strain>
    </source>
</reference>
<dbReference type="Pfam" id="PF13472">
    <property type="entry name" value="Lipase_GDSL_2"/>
    <property type="match status" value="1"/>
</dbReference>
<accession>A0A1G6KXA7</accession>
<evidence type="ECO:0000256" key="1">
    <source>
        <dbReference type="PIRSR" id="PIRSR637460-1"/>
    </source>
</evidence>
<proteinExistence type="predicted"/>
<dbReference type="Proteomes" id="UP000199034">
    <property type="component" value="Unassembled WGS sequence"/>
</dbReference>
<feature type="domain" description="SGNH hydrolase-type esterase" evidence="3">
    <location>
        <begin position="29"/>
        <end position="261"/>
    </location>
</feature>
<dbReference type="GO" id="GO:0004806">
    <property type="term" value="F:triacylglycerol lipase activity"/>
    <property type="evidence" value="ECO:0007669"/>
    <property type="project" value="TreeGrafter"/>
</dbReference>
<dbReference type="GO" id="GO:0019433">
    <property type="term" value="P:triglyceride catabolic process"/>
    <property type="evidence" value="ECO:0007669"/>
    <property type="project" value="TreeGrafter"/>
</dbReference>
<dbReference type="InterPro" id="IPR036514">
    <property type="entry name" value="SGNH_hydro_sf"/>
</dbReference>
<feature type="disulfide bond" evidence="2">
    <location>
        <begin position="49"/>
        <end position="74"/>
    </location>
</feature>
<dbReference type="PANTHER" id="PTHR37981:SF1">
    <property type="entry name" value="SGNH HYDROLASE-TYPE ESTERASE DOMAIN-CONTAINING PROTEIN"/>
    <property type="match status" value="1"/>
</dbReference>
<name>A0A1G6KXA7_9ACTN</name>
<dbReference type="PANTHER" id="PTHR37981">
    <property type="entry name" value="LIPASE 2"/>
    <property type="match status" value="1"/>
</dbReference>
<evidence type="ECO:0000313" key="5">
    <source>
        <dbReference type="Proteomes" id="UP000199034"/>
    </source>
</evidence>
<feature type="disulfide bond" evidence="2">
    <location>
        <begin position="126"/>
        <end position="139"/>
    </location>
</feature>
<dbReference type="InterPro" id="IPR013830">
    <property type="entry name" value="SGNH_hydro"/>
</dbReference>
<dbReference type="AlphaFoldDB" id="A0A1G6KXA7"/>
<evidence type="ECO:0000259" key="3">
    <source>
        <dbReference type="Pfam" id="PF13472"/>
    </source>
</evidence>
<dbReference type="EMBL" id="FMZM01000002">
    <property type="protein sequence ID" value="SDC35095.1"/>
    <property type="molecule type" value="Genomic_DNA"/>
</dbReference>
<keyword evidence="5" id="KW-1185">Reference proteome</keyword>
<evidence type="ECO:0000313" key="4">
    <source>
        <dbReference type="EMBL" id="SDC35095.1"/>
    </source>
</evidence>
<dbReference type="CDD" id="cd01823">
    <property type="entry name" value="SEST_like"/>
    <property type="match status" value="1"/>
</dbReference>
<evidence type="ECO:0000256" key="2">
    <source>
        <dbReference type="PIRSR" id="PIRSR637460-2"/>
    </source>
</evidence>